<organism evidence="2 3">
    <name type="scientific">Phytophthora fragariaefolia</name>
    <dbReference type="NCBI Taxonomy" id="1490495"/>
    <lineage>
        <taxon>Eukaryota</taxon>
        <taxon>Sar</taxon>
        <taxon>Stramenopiles</taxon>
        <taxon>Oomycota</taxon>
        <taxon>Peronosporomycetes</taxon>
        <taxon>Peronosporales</taxon>
        <taxon>Peronosporaceae</taxon>
        <taxon>Phytophthora</taxon>
    </lineage>
</organism>
<evidence type="ECO:0000313" key="3">
    <source>
        <dbReference type="Proteomes" id="UP001165121"/>
    </source>
</evidence>
<feature type="region of interest" description="Disordered" evidence="1">
    <location>
        <begin position="152"/>
        <end position="177"/>
    </location>
</feature>
<evidence type="ECO:0000313" key="2">
    <source>
        <dbReference type="EMBL" id="GMF31741.1"/>
    </source>
</evidence>
<name>A0A9W6UDZ9_9STRA</name>
<comment type="caution">
    <text evidence="2">The sequence shown here is derived from an EMBL/GenBank/DDBJ whole genome shotgun (WGS) entry which is preliminary data.</text>
</comment>
<proteinExistence type="predicted"/>
<keyword evidence="3" id="KW-1185">Reference proteome</keyword>
<sequence>MRSISRSNWCNDLVNPDYFSVEAKYHLIGTLGTKVIIHPIPQKPVRRALVFAFDSALSGRAPTASCNVALLSGTGLRDGCTDDRGTGGIGSALLDVTRKDRRGEIHFSVRRFGTKPYICPMLPTGDLMIGKLRLHAYPYFAGARPDLWHLTPEMGPNISSQDSPRRARPRPKTVAPG</sequence>
<protein>
    <submittedName>
        <fullName evidence="2">Unnamed protein product</fullName>
    </submittedName>
</protein>
<accession>A0A9W6UDZ9</accession>
<dbReference type="Proteomes" id="UP001165121">
    <property type="component" value="Unassembled WGS sequence"/>
</dbReference>
<dbReference type="AlphaFoldDB" id="A0A9W6UDZ9"/>
<evidence type="ECO:0000256" key="1">
    <source>
        <dbReference type="SAM" id="MobiDB-lite"/>
    </source>
</evidence>
<reference evidence="2" key="1">
    <citation type="submission" date="2023-04" db="EMBL/GenBank/DDBJ databases">
        <title>Phytophthora fragariaefolia NBRC 109709.</title>
        <authorList>
            <person name="Ichikawa N."/>
            <person name="Sato H."/>
            <person name="Tonouchi N."/>
        </authorList>
    </citation>
    <scope>NUCLEOTIDE SEQUENCE</scope>
    <source>
        <strain evidence="2">NBRC 109709</strain>
    </source>
</reference>
<dbReference type="EMBL" id="BSXT01000650">
    <property type="protein sequence ID" value="GMF31741.1"/>
    <property type="molecule type" value="Genomic_DNA"/>
</dbReference>
<gene>
    <name evidence="2" type="ORF">Pfra01_000736300</name>
</gene>